<evidence type="ECO:0000313" key="8">
    <source>
        <dbReference type="EMBL" id="MCX2522659.1"/>
    </source>
</evidence>
<feature type="binding site" evidence="6">
    <location>
        <position position="195"/>
    </location>
    <ligand>
        <name>molybdate</name>
        <dbReference type="ChEBI" id="CHEBI:36264"/>
    </ligand>
</feature>
<keyword evidence="3 6" id="KW-0479">Metal-binding</keyword>
<dbReference type="EMBL" id="JAPIVE010000001">
    <property type="protein sequence ID" value="MCX2522659.1"/>
    <property type="molecule type" value="Genomic_DNA"/>
</dbReference>
<dbReference type="SUPFAM" id="SSF53850">
    <property type="entry name" value="Periplasmic binding protein-like II"/>
    <property type="match status" value="1"/>
</dbReference>
<feature type="binding site" evidence="6">
    <location>
        <position position="177"/>
    </location>
    <ligand>
        <name>molybdate</name>
        <dbReference type="ChEBI" id="CHEBI:36264"/>
    </ligand>
</feature>
<evidence type="ECO:0000256" key="7">
    <source>
        <dbReference type="SAM" id="SignalP"/>
    </source>
</evidence>
<proteinExistence type="inferred from homology"/>
<name>A0AA41ZEH4_9GAMM</name>
<keyword evidence="4 7" id="KW-0732">Signal</keyword>
<feature type="binding site" evidence="6">
    <location>
        <position position="36"/>
    </location>
    <ligand>
        <name>molybdate</name>
        <dbReference type="ChEBI" id="CHEBI:36264"/>
    </ligand>
</feature>
<dbReference type="PIRSF" id="PIRSF004846">
    <property type="entry name" value="ModA"/>
    <property type="match status" value="1"/>
</dbReference>
<evidence type="ECO:0000256" key="1">
    <source>
        <dbReference type="ARBA" id="ARBA00009175"/>
    </source>
</evidence>
<dbReference type="FunFam" id="3.40.190.10:FF:000035">
    <property type="entry name" value="Molybdate ABC transporter substrate-binding protein"/>
    <property type="match status" value="1"/>
</dbReference>
<keyword evidence="2 6" id="KW-0500">Molybdenum</keyword>
<evidence type="ECO:0000256" key="2">
    <source>
        <dbReference type="ARBA" id="ARBA00022505"/>
    </source>
</evidence>
<dbReference type="GO" id="GO:0030288">
    <property type="term" value="C:outer membrane-bounded periplasmic space"/>
    <property type="evidence" value="ECO:0007669"/>
    <property type="project" value="TreeGrafter"/>
</dbReference>
<protein>
    <submittedName>
        <fullName evidence="8">Molybdate ABC transporter substrate-binding protein</fullName>
    </submittedName>
</protein>
<reference evidence="8" key="1">
    <citation type="submission" date="2022-11" db="EMBL/GenBank/DDBJ databases">
        <title>Larsenimonas rhizosphaerae sp. nov., isolated from a tidal mudflat.</title>
        <authorList>
            <person name="Lee S.D."/>
            <person name="Kim I.S."/>
        </authorList>
    </citation>
    <scope>NUCLEOTIDE SEQUENCE</scope>
    <source>
        <strain evidence="8">GH2-1</strain>
    </source>
</reference>
<accession>A0AA41ZEH4</accession>
<feature type="signal peptide" evidence="7">
    <location>
        <begin position="1"/>
        <end position="25"/>
    </location>
</feature>
<dbReference type="PANTHER" id="PTHR30632:SF17">
    <property type="entry name" value="MOLYBDATE-BINDING PROTEIN MODA"/>
    <property type="match status" value="1"/>
</dbReference>
<dbReference type="Pfam" id="PF13531">
    <property type="entry name" value="SBP_bac_11"/>
    <property type="match status" value="1"/>
</dbReference>
<dbReference type="PANTHER" id="PTHR30632">
    <property type="entry name" value="MOLYBDATE-BINDING PERIPLASMIC PROTEIN"/>
    <property type="match status" value="1"/>
</dbReference>
<dbReference type="Gene3D" id="3.40.190.10">
    <property type="entry name" value="Periplasmic binding protein-like II"/>
    <property type="match status" value="2"/>
</dbReference>
<dbReference type="RefSeq" id="WP_265895180.1">
    <property type="nucleotide sequence ID" value="NZ_JAPIVE010000001.1"/>
</dbReference>
<dbReference type="GO" id="GO:0046872">
    <property type="term" value="F:metal ion binding"/>
    <property type="evidence" value="ECO:0007669"/>
    <property type="project" value="UniProtKB-KW"/>
</dbReference>
<dbReference type="Proteomes" id="UP001165678">
    <property type="component" value="Unassembled WGS sequence"/>
</dbReference>
<dbReference type="InterPro" id="IPR005950">
    <property type="entry name" value="ModA"/>
</dbReference>
<evidence type="ECO:0000256" key="4">
    <source>
        <dbReference type="ARBA" id="ARBA00022729"/>
    </source>
</evidence>
<evidence type="ECO:0000256" key="6">
    <source>
        <dbReference type="PIRSR" id="PIRSR004846-1"/>
    </source>
</evidence>
<dbReference type="AlphaFoldDB" id="A0AA41ZEH4"/>
<organism evidence="8 9">
    <name type="scientific">Larsenimonas rhizosphaerae</name>
    <dbReference type="NCBI Taxonomy" id="2944682"/>
    <lineage>
        <taxon>Bacteria</taxon>
        <taxon>Pseudomonadati</taxon>
        <taxon>Pseudomonadota</taxon>
        <taxon>Gammaproteobacteria</taxon>
        <taxon>Oceanospirillales</taxon>
        <taxon>Halomonadaceae</taxon>
        <taxon>Larsenimonas</taxon>
    </lineage>
</organism>
<keyword evidence="9" id="KW-1185">Reference proteome</keyword>
<gene>
    <name evidence="8" type="primary">modA</name>
    <name evidence="8" type="ORF">OQ287_00190</name>
</gene>
<comment type="similarity">
    <text evidence="1">Belongs to the bacterial solute-binding protein ModA family.</text>
</comment>
<dbReference type="NCBIfam" id="NF007958">
    <property type="entry name" value="PRK10677.1"/>
    <property type="match status" value="1"/>
</dbReference>
<dbReference type="GO" id="GO:0015689">
    <property type="term" value="P:molybdate ion transport"/>
    <property type="evidence" value="ECO:0007669"/>
    <property type="project" value="InterPro"/>
</dbReference>
<evidence type="ECO:0000313" key="9">
    <source>
        <dbReference type="Proteomes" id="UP001165678"/>
    </source>
</evidence>
<dbReference type="GO" id="GO:0030973">
    <property type="term" value="F:molybdate ion binding"/>
    <property type="evidence" value="ECO:0007669"/>
    <property type="project" value="TreeGrafter"/>
</dbReference>
<dbReference type="InterPro" id="IPR050682">
    <property type="entry name" value="ModA/WtpA"/>
</dbReference>
<feature type="chain" id="PRO_5041338159" evidence="7">
    <location>
        <begin position="26"/>
        <end position="262"/>
    </location>
</feature>
<evidence type="ECO:0000256" key="3">
    <source>
        <dbReference type="ARBA" id="ARBA00022723"/>
    </source>
</evidence>
<comment type="caution">
    <text evidence="8">The sequence shown here is derived from an EMBL/GenBank/DDBJ whole genome shotgun (WGS) entry which is preliminary data.</text>
</comment>
<feature type="binding site" evidence="6">
    <location>
        <position position="64"/>
    </location>
    <ligand>
        <name>molybdate</name>
        <dbReference type="ChEBI" id="CHEBI:36264"/>
    </ligand>
</feature>
<evidence type="ECO:0000256" key="5">
    <source>
        <dbReference type="ARBA" id="ARBA00062515"/>
    </source>
</evidence>
<dbReference type="GO" id="GO:1901359">
    <property type="term" value="F:tungstate binding"/>
    <property type="evidence" value="ECO:0007669"/>
    <property type="project" value="UniProtKB-ARBA"/>
</dbReference>
<sequence length="262" mass="27827">MFRAGFLAVAAGLVAGMGLAGVAQAGNTVHVYAAASLTDAMNALVSQYEKSHPDVDVVPVYASSSTVARQIANGAPAQIYVSANEQWMDWLGQQDMTLTDRRDLLRNSLVLIAPQASTLDDVTPDAAHPLVDYLQPGERISVGDPDHVPAGIYARQALQTEGQWDTLKPRLARASDVRAALALVERGETPLGIVYATDAMASSRVRLLGTFPADSHPAITYPMAEIGTPDATTEAFYQWLQGDAAGQVLADYGFSPAGDDDR</sequence>
<dbReference type="NCBIfam" id="TIGR01256">
    <property type="entry name" value="modA"/>
    <property type="match status" value="1"/>
</dbReference>
<feature type="binding site" evidence="6">
    <location>
        <position position="150"/>
    </location>
    <ligand>
        <name>molybdate</name>
        <dbReference type="ChEBI" id="CHEBI:36264"/>
    </ligand>
</feature>
<comment type="subunit">
    <text evidence="5">The complex is composed of two ATP-binding proteins (ModC), two transmembrane proteins (ModB) and a solute-binding protein (ModA).</text>
</comment>